<reference evidence="1 4" key="2">
    <citation type="submission" date="2018-10" db="EMBL/GenBank/DDBJ databases">
        <title>Sequencing the genomes of 1000 actinobacteria strains.</title>
        <authorList>
            <person name="Klenk H.-P."/>
        </authorList>
    </citation>
    <scope>NUCLEOTIDE SEQUENCE [LARGE SCALE GENOMIC DNA]</scope>
    <source>
        <strain evidence="1 4">DSM 45119</strain>
    </source>
</reference>
<protein>
    <submittedName>
        <fullName evidence="2">Uncharacterized protein</fullName>
    </submittedName>
</protein>
<accession>A0A1I4U5C5</accession>
<evidence type="ECO:0000313" key="1">
    <source>
        <dbReference type="EMBL" id="RKT88692.1"/>
    </source>
</evidence>
<organism evidence="2 3">
    <name type="scientific">Saccharopolyspora antimicrobica</name>
    <dbReference type="NCBI Taxonomy" id="455193"/>
    <lineage>
        <taxon>Bacteria</taxon>
        <taxon>Bacillati</taxon>
        <taxon>Actinomycetota</taxon>
        <taxon>Actinomycetes</taxon>
        <taxon>Pseudonocardiales</taxon>
        <taxon>Pseudonocardiaceae</taxon>
        <taxon>Saccharopolyspora</taxon>
    </lineage>
</organism>
<dbReference type="EMBL" id="RBXX01000002">
    <property type="protein sequence ID" value="RKT88692.1"/>
    <property type="molecule type" value="Genomic_DNA"/>
</dbReference>
<name>A0A1I4U5C5_9PSEU</name>
<reference evidence="2 3" key="1">
    <citation type="submission" date="2016-10" db="EMBL/GenBank/DDBJ databases">
        <authorList>
            <person name="de Groot N.N."/>
        </authorList>
    </citation>
    <scope>NUCLEOTIDE SEQUENCE [LARGE SCALE GENOMIC DNA]</scope>
    <source>
        <strain evidence="2 3">CPCC 201259</strain>
    </source>
</reference>
<proteinExistence type="predicted"/>
<dbReference type="AlphaFoldDB" id="A0A1I4U5C5"/>
<dbReference type="OrthoDB" id="9981430at2"/>
<dbReference type="EMBL" id="FOUP01000001">
    <property type="protein sequence ID" value="SFM84182.1"/>
    <property type="molecule type" value="Genomic_DNA"/>
</dbReference>
<sequence length="172" mass="19125">MQSSRQEAGRLVRSFYLLEESMYVNGAAGYFRPYADKDELHARLRTKLARPDFLLGESVNIWTVQQGQLVAGLDVTEFVHVELPTGTITVHELNQHWQDPLEADLALDWTGIAAALPTLEAPLAAPGDEDLAVRLDGPHPAPDVPSYIDSLVEEEPTSEWAETLDYGRTRTL</sequence>
<gene>
    <name evidence="1" type="ORF">ATL45_7131</name>
    <name evidence="2" type="ORF">SAMN05421805_1011733</name>
</gene>
<dbReference type="Proteomes" id="UP000270697">
    <property type="component" value="Unassembled WGS sequence"/>
</dbReference>
<keyword evidence="4" id="KW-1185">Reference proteome</keyword>
<dbReference type="STRING" id="455193.SAMN05421805_1011733"/>
<evidence type="ECO:0000313" key="3">
    <source>
        <dbReference type="Proteomes" id="UP000199398"/>
    </source>
</evidence>
<dbReference type="Proteomes" id="UP000199398">
    <property type="component" value="Unassembled WGS sequence"/>
</dbReference>
<evidence type="ECO:0000313" key="2">
    <source>
        <dbReference type="EMBL" id="SFM84182.1"/>
    </source>
</evidence>
<evidence type="ECO:0000313" key="4">
    <source>
        <dbReference type="Proteomes" id="UP000270697"/>
    </source>
</evidence>
<dbReference type="RefSeq" id="WP_143121560.1">
    <property type="nucleotide sequence ID" value="NZ_FOUP01000001.1"/>
</dbReference>